<dbReference type="Gene3D" id="1.10.3230.30">
    <property type="entry name" value="Phage gp6-like head-tail connector protein"/>
    <property type="match status" value="1"/>
</dbReference>
<reference evidence="1" key="1">
    <citation type="submission" date="2018-06" db="EMBL/GenBank/DDBJ databases">
        <title>Genomic Encyclopedia of Type Strains, Phase IV (KMG-V): Genome sequencing to study the core and pangenomes of soil and plant-associated prokaryotes.</title>
        <authorList>
            <person name="Whitman W."/>
        </authorList>
    </citation>
    <scope>NUCLEOTIDE SEQUENCE [LARGE SCALE GENOMIC DNA]</scope>
    <source>
        <strain evidence="1">MLR2-44</strain>
    </source>
</reference>
<dbReference type="NCBIfam" id="TIGR01560">
    <property type="entry name" value="put_DNA_pack"/>
    <property type="match status" value="1"/>
</dbReference>
<proteinExistence type="predicted"/>
<dbReference type="Pfam" id="PF05135">
    <property type="entry name" value="Phage_connect_1"/>
    <property type="match status" value="1"/>
</dbReference>
<sequence length="114" mass="12065">MSIVALDMAKSHLRVTWASEDQLIGLYLAAAEGAAASFLNRQIYATQADMDAAVLAGTAGDDPMVANMQIQAAILLILGHLYSNRENTVVGATVAELPQGAHDLLWPYRVGLGV</sequence>
<evidence type="ECO:0000313" key="2">
    <source>
        <dbReference type="Proteomes" id="UP000249638"/>
    </source>
</evidence>
<dbReference type="Proteomes" id="UP000249638">
    <property type="component" value="Unassembled WGS sequence"/>
</dbReference>
<organism evidence="1 2">
    <name type="scientific">Cupriavidus phytorum</name>
    <dbReference type="NCBI Taxonomy" id="3024399"/>
    <lineage>
        <taxon>Bacteria</taxon>
        <taxon>Pseudomonadati</taxon>
        <taxon>Pseudomonadota</taxon>
        <taxon>Betaproteobacteria</taxon>
        <taxon>Burkholderiales</taxon>
        <taxon>Burkholderiaceae</taxon>
        <taxon>Cupriavidus</taxon>
    </lineage>
</organism>
<protein>
    <submittedName>
        <fullName evidence="1">Gp6-like head-tail connector protein</fullName>
    </submittedName>
</protein>
<dbReference type="CDD" id="cd08054">
    <property type="entry name" value="gp6"/>
    <property type="match status" value="1"/>
</dbReference>
<dbReference type="EMBL" id="QKZN01000002">
    <property type="protein sequence ID" value="PZX32054.1"/>
    <property type="molecule type" value="Genomic_DNA"/>
</dbReference>
<gene>
    <name evidence="1" type="ORF">C7416_102214</name>
</gene>
<comment type="caution">
    <text evidence="1">The sequence shown here is derived from an EMBL/GenBank/DDBJ whole genome shotgun (WGS) entry which is preliminary data.</text>
</comment>
<accession>A0A2W7P766</accession>
<dbReference type="InterPro" id="IPR006450">
    <property type="entry name" value="Phage_HK97_gp6-like"/>
</dbReference>
<name>A0A2W7P766_9BURK</name>
<keyword evidence="2" id="KW-1185">Reference proteome</keyword>
<dbReference type="AlphaFoldDB" id="A0A2W7P766"/>
<evidence type="ECO:0000313" key="1">
    <source>
        <dbReference type="EMBL" id="PZX32054.1"/>
    </source>
</evidence>
<dbReference type="InterPro" id="IPR021146">
    <property type="entry name" value="Phage_gp6-like_head-tail"/>
</dbReference>